<accession>A0ABV9W377</accession>
<keyword evidence="1" id="KW-0812">Transmembrane</keyword>
<feature type="transmembrane region" description="Helical" evidence="1">
    <location>
        <begin position="120"/>
        <end position="139"/>
    </location>
</feature>
<keyword evidence="3" id="KW-1185">Reference proteome</keyword>
<proteinExistence type="predicted"/>
<reference evidence="3" key="1">
    <citation type="journal article" date="2019" name="Int. J. Syst. Evol. Microbiol.">
        <title>The Global Catalogue of Microorganisms (GCM) 10K type strain sequencing project: providing services to taxonomists for standard genome sequencing and annotation.</title>
        <authorList>
            <consortium name="The Broad Institute Genomics Platform"/>
            <consortium name="The Broad Institute Genome Sequencing Center for Infectious Disease"/>
            <person name="Wu L."/>
            <person name="Ma J."/>
        </authorList>
    </citation>
    <scope>NUCLEOTIDE SEQUENCE [LARGE SCALE GENOMIC DNA]</scope>
    <source>
        <strain evidence="3">CGMCC 4.7152</strain>
    </source>
</reference>
<evidence type="ECO:0000313" key="3">
    <source>
        <dbReference type="Proteomes" id="UP001595912"/>
    </source>
</evidence>
<name>A0ABV9W377_9ACTN</name>
<organism evidence="2 3">
    <name type="scientific">Dactylosporangium cerinum</name>
    <dbReference type="NCBI Taxonomy" id="1434730"/>
    <lineage>
        <taxon>Bacteria</taxon>
        <taxon>Bacillati</taxon>
        <taxon>Actinomycetota</taxon>
        <taxon>Actinomycetes</taxon>
        <taxon>Micromonosporales</taxon>
        <taxon>Micromonosporaceae</taxon>
        <taxon>Dactylosporangium</taxon>
    </lineage>
</organism>
<feature type="transmembrane region" description="Helical" evidence="1">
    <location>
        <begin position="94"/>
        <end position="114"/>
    </location>
</feature>
<sequence>MLNVFKNGRPGAWLLAGLTASVLLRGPIWLLTWLYVGPLLGPIDGLLISADNQTAAAVVWFGDVVASLLAVVATGVTCLGLGEDRLWAYRMGRGLAWFYIAVNTVTAATCGTLPPDWGMLAPALLALYAGSIGVAIVVLRQLATHRRSATVIGINALRRLDSRRDAPERRRSSLAHRGGAS</sequence>
<dbReference type="EMBL" id="JBHSIU010000041">
    <property type="protein sequence ID" value="MFC5002300.1"/>
    <property type="molecule type" value="Genomic_DNA"/>
</dbReference>
<protein>
    <submittedName>
        <fullName evidence="2">Uncharacterized protein</fullName>
    </submittedName>
</protein>
<keyword evidence="1" id="KW-0472">Membrane</keyword>
<comment type="caution">
    <text evidence="2">The sequence shown here is derived from an EMBL/GenBank/DDBJ whole genome shotgun (WGS) entry which is preliminary data.</text>
</comment>
<keyword evidence="1" id="KW-1133">Transmembrane helix</keyword>
<evidence type="ECO:0000313" key="2">
    <source>
        <dbReference type="EMBL" id="MFC5002300.1"/>
    </source>
</evidence>
<feature type="transmembrane region" description="Helical" evidence="1">
    <location>
        <begin position="56"/>
        <end position="82"/>
    </location>
</feature>
<evidence type="ECO:0000256" key="1">
    <source>
        <dbReference type="SAM" id="Phobius"/>
    </source>
</evidence>
<gene>
    <name evidence="2" type="ORF">ACFPIJ_31265</name>
</gene>
<dbReference type="RefSeq" id="WP_380120247.1">
    <property type="nucleotide sequence ID" value="NZ_JBHSIU010000041.1"/>
</dbReference>
<dbReference type="Proteomes" id="UP001595912">
    <property type="component" value="Unassembled WGS sequence"/>
</dbReference>
<feature type="transmembrane region" description="Helical" evidence="1">
    <location>
        <begin position="12"/>
        <end position="36"/>
    </location>
</feature>